<feature type="region of interest" description="Disordered" evidence="1">
    <location>
        <begin position="218"/>
        <end position="255"/>
    </location>
</feature>
<evidence type="ECO:0000313" key="3">
    <source>
        <dbReference type="EMBL" id="MDM4018447.1"/>
    </source>
</evidence>
<proteinExistence type="predicted"/>
<dbReference type="RefSeq" id="WP_289166287.1">
    <property type="nucleotide sequence ID" value="NZ_JASZZN010000022.1"/>
</dbReference>
<name>A0ABT7PPL3_9BACT</name>
<dbReference type="SUPFAM" id="SSF88697">
    <property type="entry name" value="PUA domain-like"/>
    <property type="match status" value="1"/>
</dbReference>
<dbReference type="Gene3D" id="2.30.130.40">
    <property type="entry name" value="LON domain-like"/>
    <property type="match status" value="1"/>
</dbReference>
<reference evidence="3 4" key="1">
    <citation type="submission" date="2023-06" db="EMBL/GenBank/DDBJ databases">
        <title>Roseiconus lacunae JC819 isolated from Gulf of Mannar region, Tamil Nadu.</title>
        <authorList>
            <person name="Pk S."/>
            <person name="Ch S."/>
            <person name="Ch V.R."/>
        </authorList>
    </citation>
    <scope>NUCLEOTIDE SEQUENCE [LARGE SCALE GENOMIC DNA]</scope>
    <source>
        <strain evidence="3 4">JC819</strain>
    </source>
</reference>
<dbReference type="Pfam" id="PF02190">
    <property type="entry name" value="LON_substr_bdg"/>
    <property type="match status" value="1"/>
</dbReference>
<organism evidence="3 4">
    <name type="scientific">Roseiconus lacunae</name>
    <dbReference type="NCBI Taxonomy" id="2605694"/>
    <lineage>
        <taxon>Bacteria</taxon>
        <taxon>Pseudomonadati</taxon>
        <taxon>Planctomycetota</taxon>
        <taxon>Planctomycetia</taxon>
        <taxon>Pirellulales</taxon>
        <taxon>Pirellulaceae</taxon>
        <taxon>Roseiconus</taxon>
    </lineage>
</organism>
<dbReference type="PROSITE" id="PS51787">
    <property type="entry name" value="LON_N"/>
    <property type="match status" value="1"/>
</dbReference>
<dbReference type="PANTHER" id="PTHR46732:SF8">
    <property type="entry name" value="ATP-DEPENDENT PROTEASE LA (LON) DOMAIN PROTEIN"/>
    <property type="match status" value="1"/>
</dbReference>
<evidence type="ECO:0000259" key="2">
    <source>
        <dbReference type="PROSITE" id="PS51787"/>
    </source>
</evidence>
<dbReference type="InterPro" id="IPR015947">
    <property type="entry name" value="PUA-like_sf"/>
</dbReference>
<keyword evidence="4" id="KW-1185">Reference proteome</keyword>
<protein>
    <submittedName>
        <fullName evidence="3">LON peptidase substrate-binding domain-containing protein</fullName>
    </submittedName>
</protein>
<dbReference type="InterPro" id="IPR046336">
    <property type="entry name" value="Lon_prtase_N_sf"/>
</dbReference>
<dbReference type="Gene3D" id="1.20.58.1480">
    <property type="match status" value="1"/>
</dbReference>
<feature type="compositionally biased region" description="Polar residues" evidence="1">
    <location>
        <begin position="222"/>
        <end position="235"/>
    </location>
</feature>
<dbReference type="Proteomes" id="UP001239462">
    <property type="component" value="Unassembled WGS sequence"/>
</dbReference>
<feature type="domain" description="Lon N-terminal" evidence="2">
    <location>
        <begin position="18"/>
        <end position="214"/>
    </location>
</feature>
<dbReference type="InterPro" id="IPR003111">
    <property type="entry name" value="Lon_prtase_N"/>
</dbReference>
<dbReference type="SMART" id="SM00464">
    <property type="entry name" value="LON"/>
    <property type="match status" value="1"/>
</dbReference>
<evidence type="ECO:0000256" key="1">
    <source>
        <dbReference type="SAM" id="MobiDB-lite"/>
    </source>
</evidence>
<accession>A0ABT7PPL3</accession>
<comment type="caution">
    <text evidence="3">The sequence shown here is derived from an EMBL/GenBank/DDBJ whole genome shotgun (WGS) entry which is preliminary data.</text>
</comment>
<dbReference type="EMBL" id="JASZZN010000022">
    <property type="protein sequence ID" value="MDM4018447.1"/>
    <property type="molecule type" value="Genomic_DNA"/>
</dbReference>
<gene>
    <name evidence="3" type="ORF">QTN89_23555</name>
</gene>
<dbReference type="PANTHER" id="PTHR46732">
    <property type="entry name" value="ATP-DEPENDENT PROTEASE LA (LON) DOMAIN PROTEIN"/>
    <property type="match status" value="1"/>
</dbReference>
<sequence length="255" mass="27723">MSDLEDLTRLPDDFDGHVRLFPLPSLVLFPHAVQPLHIFEPRYCEMLSEALATDELIAMATLRNDESGTVGQPPIASTVCIGKIVSHVPCDDERHNILLVGIKRAKIATEVDAKRCFRIAKSNVLDDLYPPAGKSQRSQLRADLLGAFGEVIPATKSAKQELSELLTGSMGLGPITDIISHTLPLTVSMKLRLLAEHNVDTRAKQLIRFLKSGAVELPQASGKESNPQPSETVGQDATEATEDGGQQFPPPFSLN</sequence>
<evidence type="ECO:0000313" key="4">
    <source>
        <dbReference type="Proteomes" id="UP001239462"/>
    </source>
</evidence>